<dbReference type="GeneID" id="303674045"/>
<dbReference type="EMBL" id="UFVR01000004">
    <property type="protein sequence ID" value="SUX44921.1"/>
    <property type="molecule type" value="Genomic_DNA"/>
</dbReference>
<dbReference type="OrthoDB" id="1260127at2"/>
<dbReference type="EMBL" id="FTMF01000003">
    <property type="protein sequence ID" value="SIQ21641.1"/>
    <property type="molecule type" value="Genomic_DNA"/>
</dbReference>
<dbReference type="Proteomes" id="UP000269076">
    <property type="component" value="Chromosome"/>
</dbReference>
<dbReference type="Proteomes" id="UP000255231">
    <property type="component" value="Unassembled WGS sequence"/>
</dbReference>
<reference evidence="1 8" key="3">
    <citation type="submission" date="2018-11" db="EMBL/GenBank/DDBJ databases">
        <title>Proposal to divide the Flavobacteriaceae and reorganize its genera based on Amino Acid Identity values calculated from whole genome sequences.</title>
        <authorList>
            <person name="Nicholson A.C."/>
            <person name="Gulvik C.A."/>
            <person name="Whitney A.M."/>
            <person name="Humrighouse B.W."/>
            <person name="Bell M."/>
            <person name="Holmes B."/>
            <person name="Steigerwalt A."/>
            <person name="Villarma A."/>
            <person name="Sheth M."/>
            <person name="Batra D."/>
            <person name="Pryor J."/>
            <person name="Bernardet J.-F."/>
            <person name="Hugo C."/>
            <person name="Kampfer P."/>
            <person name="Newman J."/>
            <person name="Mcquiston J.R."/>
        </authorList>
    </citation>
    <scope>NUCLEOTIDE SEQUENCE [LARGE SCALE GENOMIC DNA]</scope>
    <source>
        <strain evidence="1 8">G0211</strain>
    </source>
</reference>
<dbReference type="EMBL" id="UFVS01000001">
    <property type="protein sequence ID" value="SUX44634.1"/>
    <property type="molecule type" value="Genomic_DNA"/>
</dbReference>
<evidence type="ECO:0000313" key="3">
    <source>
        <dbReference type="EMBL" id="SUX44634.1"/>
    </source>
</evidence>
<gene>
    <name evidence="1" type="ORF">EG340_04970</name>
    <name evidence="4" type="ORF">NCTC13532_01041</name>
    <name evidence="3" type="ORF">NCTC13560_02640</name>
    <name evidence="2" type="ORF">SAMN05421682_103197</name>
</gene>
<evidence type="ECO:0000313" key="8">
    <source>
        <dbReference type="Proteomes" id="UP000269076"/>
    </source>
</evidence>
<reference evidence="2 5" key="1">
    <citation type="submission" date="2017-01" db="EMBL/GenBank/DDBJ databases">
        <authorList>
            <person name="Varghese N."/>
            <person name="Submissions S."/>
        </authorList>
    </citation>
    <scope>NUCLEOTIDE SEQUENCE [LARGE SCALE GENOMIC DNA]</scope>
    <source>
        <strain evidence="2 5">ATCC 27950</strain>
    </source>
</reference>
<sequence>MIRPDYQRIYKDLLKMKFPDKEKDSVIKALLEKENFSQLDVIKLESILFGNTQNDKLLKNGSHRSYDKSTIFKILEYQKKNNLSNIELAKHYGLSRNTVAKWKKYFLV</sequence>
<proteinExistence type="predicted"/>
<reference evidence="6 7" key="2">
    <citation type="submission" date="2018-06" db="EMBL/GenBank/DDBJ databases">
        <authorList>
            <consortium name="Pathogen Informatics"/>
            <person name="Doyle S."/>
        </authorList>
    </citation>
    <scope>NUCLEOTIDE SEQUENCE [LARGE SCALE GENOMIC DNA]</scope>
    <source>
        <strain evidence="4 6">NCTC13532</strain>
        <strain evidence="3 7">NCTC13560</strain>
    </source>
</reference>
<evidence type="ECO:0000313" key="5">
    <source>
        <dbReference type="Proteomes" id="UP000185725"/>
    </source>
</evidence>
<protein>
    <submittedName>
        <fullName evidence="1">Helix-turn-helix domain-containing protein</fullName>
    </submittedName>
</protein>
<evidence type="ECO:0000313" key="7">
    <source>
        <dbReference type="Proteomes" id="UP000255231"/>
    </source>
</evidence>
<name>A0A381FDT0_9FLAO</name>
<dbReference type="GO" id="GO:0043565">
    <property type="term" value="F:sequence-specific DNA binding"/>
    <property type="evidence" value="ECO:0007669"/>
    <property type="project" value="InterPro"/>
</dbReference>
<dbReference type="KEGG" id="cil:EG358_10080"/>
<evidence type="ECO:0000313" key="4">
    <source>
        <dbReference type="EMBL" id="SUX44921.1"/>
    </source>
</evidence>
<evidence type="ECO:0000313" key="6">
    <source>
        <dbReference type="Proteomes" id="UP000254282"/>
    </source>
</evidence>
<dbReference type="AlphaFoldDB" id="A0A381FDT0"/>
<evidence type="ECO:0000313" key="2">
    <source>
        <dbReference type="EMBL" id="SIQ21641.1"/>
    </source>
</evidence>
<organism evidence="3 7">
    <name type="scientific">Chryseobacterium indoltheticum</name>
    <dbReference type="NCBI Taxonomy" id="254"/>
    <lineage>
        <taxon>Bacteria</taxon>
        <taxon>Pseudomonadati</taxon>
        <taxon>Bacteroidota</taxon>
        <taxon>Flavobacteriia</taxon>
        <taxon>Flavobacteriales</taxon>
        <taxon>Weeksellaceae</taxon>
        <taxon>Chryseobacterium group</taxon>
        <taxon>Chryseobacterium</taxon>
    </lineage>
</organism>
<accession>A0A381FDT0</accession>
<dbReference type="SUPFAM" id="SSF48295">
    <property type="entry name" value="TrpR-like"/>
    <property type="match status" value="1"/>
</dbReference>
<dbReference type="STRING" id="254.SAMN05421682_103197"/>
<keyword evidence="5" id="KW-1185">Reference proteome</keyword>
<evidence type="ECO:0000313" key="1">
    <source>
        <dbReference type="EMBL" id="AZA60429.1"/>
    </source>
</evidence>
<dbReference type="EMBL" id="CP033928">
    <property type="protein sequence ID" value="AZA60429.1"/>
    <property type="molecule type" value="Genomic_DNA"/>
</dbReference>
<dbReference type="InterPro" id="IPR010921">
    <property type="entry name" value="Trp_repressor/repl_initiator"/>
</dbReference>
<dbReference type="Proteomes" id="UP000185725">
    <property type="component" value="Unassembled WGS sequence"/>
</dbReference>
<dbReference type="Proteomes" id="UP000254282">
    <property type="component" value="Unassembled WGS sequence"/>
</dbReference>
<dbReference type="Gene3D" id="1.10.10.60">
    <property type="entry name" value="Homeodomain-like"/>
    <property type="match status" value="1"/>
</dbReference>
<dbReference type="RefSeq" id="WP_076559154.1">
    <property type="nucleotide sequence ID" value="NZ_CAURFR010000098.1"/>
</dbReference>